<keyword evidence="5 13" id="KW-0547">Nucleotide-binding</keyword>
<evidence type="ECO:0000256" key="2">
    <source>
        <dbReference type="ARBA" id="ARBA00022516"/>
    </source>
</evidence>
<dbReference type="SUPFAM" id="SSF52096">
    <property type="entry name" value="ClpP/crotonase"/>
    <property type="match status" value="1"/>
</dbReference>
<comment type="subunit">
    <text evidence="13">Acetyl-CoA carboxylase is a heterohexamer composed of biotin carboxyl carrier protein (AccB), biotin carboxylase (AccC) and two subunits each of ACCase subunit alpha (AccA) and ACCase subunit beta (AccD).</text>
</comment>
<keyword evidence="16" id="KW-1185">Reference proteome</keyword>
<evidence type="ECO:0000256" key="9">
    <source>
        <dbReference type="ARBA" id="ARBA00022840"/>
    </source>
</evidence>
<evidence type="ECO:0000256" key="3">
    <source>
        <dbReference type="ARBA" id="ARBA00022679"/>
    </source>
</evidence>
<dbReference type="PANTHER" id="PTHR42995:SF5">
    <property type="entry name" value="ACETYL-COENZYME A CARBOXYLASE CARBOXYL TRANSFERASE SUBUNIT BETA, CHLOROPLASTIC"/>
    <property type="match status" value="1"/>
</dbReference>
<feature type="binding site" evidence="13">
    <location>
        <position position="58"/>
    </location>
    <ligand>
        <name>Zn(2+)</name>
        <dbReference type="ChEBI" id="CHEBI:29105"/>
    </ligand>
</feature>
<accession>A0ABZ1BTI7</accession>
<organism evidence="15 16">
    <name type="scientific">Geochorda subterranea</name>
    <dbReference type="NCBI Taxonomy" id="3109564"/>
    <lineage>
        <taxon>Bacteria</taxon>
        <taxon>Bacillati</taxon>
        <taxon>Bacillota</taxon>
        <taxon>Limnochordia</taxon>
        <taxon>Limnochordales</taxon>
        <taxon>Geochordaceae</taxon>
        <taxon>Geochorda</taxon>
    </lineage>
</organism>
<evidence type="ECO:0000256" key="12">
    <source>
        <dbReference type="ARBA" id="ARBA00025280"/>
    </source>
</evidence>
<dbReference type="InterPro" id="IPR011762">
    <property type="entry name" value="COA_CT_N"/>
</dbReference>
<feature type="binding site" evidence="13">
    <location>
        <position position="55"/>
    </location>
    <ligand>
        <name>Zn(2+)</name>
        <dbReference type="ChEBI" id="CHEBI:29105"/>
    </ligand>
</feature>
<evidence type="ECO:0000256" key="4">
    <source>
        <dbReference type="ARBA" id="ARBA00022723"/>
    </source>
</evidence>
<dbReference type="EMBL" id="CP141614">
    <property type="protein sequence ID" value="WRP15442.1"/>
    <property type="molecule type" value="Genomic_DNA"/>
</dbReference>
<comment type="pathway">
    <text evidence="13">Lipid metabolism; malonyl-CoA biosynthesis; malonyl-CoA from acetyl-CoA: step 1/1.</text>
</comment>
<keyword evidence="15" id="KW-0436">Ligase</keyword>
<dbReference type="Gene3D" id="3.90.226.10">
    <property type="entry name" value="2-enoyl-CoA Hydratase, Chain A, domain 1"/>
    <property type="match status" value="1"/>
</dbReference>
<dbReference type="PANTHER" id="PTHR42995">
    <property type="entry name" value="ACETYL-COENZYME A CARBOXYLASE CARBOXYL TRANSFERASE SUBUNIT BETA, CHLOROPLASTIC"/>
    <property type="match status" value="1"/>
</dbReference>
<evidence type="ECO:0000256" key="8">
    <source>
        <dbReference type="ARBA" id="ARBA00022833"/>
    </source>
</evidence>
<feature type="binding site" evidence="13">
    <location>
        <position position="36"/>
    </location>
    <ligand>
        <name>Zn(2+)</name>
        <dbReference type="ChEBI" id="CHEBI:29105"/>
    </ligand>
</feature>
<feature type="domain" description="CoA carboxyltransferase N-terminal" evidence="14">
    <location>
        <begin position="32"/>
        <end position="295"/>
    </location>
</feature>
<dbReference type="GO" id="GO:0003989">
    <property type="term" value="F:acetyl-CoA carboxylase activity"/>
    <property type="evidence" value="ECO:0007669"/>
    <property type="project" value="UniProtKB-EC"/>
</dbReference>
<feature type="binding site" evidence="13">
    <location>
        <position position="39"/>
    </location>
    <ligand>
        <name>Zn(2+)</name>
        <dbReference type="ChEBI" id="CHEBI:29105"/>
    </ligand>
</feature>
<comment type="similarity">
    <text evidence="13">Belongs to the AccD/PCCB family.</text>
</comment>
<dbReference type="InterPro" id="IPR034733">
    <property type="entry name" value="AcCoA_carboxyl_beta"/>
</dbReference>
<dbReference type="HAMAP" id="MF_01395">
    <property type="entry name" value="AcetylCoA_CT_beta"/>
    <property type="match status" value="1"/>
</dbReference>
<protein>
    <recommendedName>
        <fullName evidence="13">Acetyl-coenzyme A carboxylase carboxyl transferase subunit beta</fullName>
        <shortName evidence="13">ACCase subunit beta</shortName>
        <shortName evidence="13">Acetyl-CoA carboxylase carboxyltransferase subunit beta</shortName>
        <ecNumber evidence="13">2.1.3.15</ecNumber>
    </recommendedName>
</protein>
<gene>
    <name evidence="13 15" type="primary">accD</name>
    <name evidence="15" type="ORF">VLY81_04570</name>
</gene>
<comment type="cofactor">
    <cofactor evidence="13">
        <name>Zn(2+)</name>
        <dbReference type="ChEBI" id="CHEBI:29105"/>
    </cofactor>
    <text evidence="13">Binds 1 zinc ion per subunit.</text>
</comment>
<evidence type="ECO:0000313" key="15">
    <source>
        <dbReference type="EMBL" id="WRP15442.1"/>
    </source>
</evidence>
<dbReference type="EC" id="2.1.3.15" evidence="13"/>
<dbReference type="PRINTS" id="PR01070">
    <property type="entry name" value="ACCCTRFRASEB"/>
</dbReference>
<keyword evidence="10 13" id="KW-0443">Lipid metabolism</keyword>
<keyword evidence="3 13" id="KW-0808">Transferase</keyword>
<evidence type="ECO:0000256" key="6">
    <source>
        <dbReference type="ARBA" id="ARBA00022771"/>
    </source>
</evidence>
<comment type="function">
    <text evidence="12 13">Component of the acetyl coenzyme A carboxylase (ACC) complex. Biotin carboxylase (BC) catalyzes the carboxylation of biotin on its carrier protein (BCCP) and then the CO(2) group is transferred by the transcarboxylase to acetyl-CoA to form malonyl-CoA.</text>
</comment>
<keyword evidence="11 13" id="KW-0275">Fatty acid biosynthesis</keyword>
<dbReference type="Pfam" id="PF17848">
    <property type="entry name" value="Zn_ribbon_ACC"/>
    <property type="match status" value="1"/>
</dbReference>
<evidence type="ECO:0000256" key="5">
    <source>
        <dbReference type="ARBA" id="ARBA00022741"/>
    </source>
</evidence>
<dbReference type="Pfam" id="PF01039">
    <property type="entry name" value="Carboxyl_trans"/>
    <property type="match status" value="1"/>
</dbReference>
<dbReference type="PROSITE" id="PS50980">
    <property type="entry name" value="COA_CT_NTER"/>
    <property type="match status" value="1"/>
</dbReference>
<dbReference type="InterPro" id="IPR000438">
    <property type="entry name" value="Acetyl_CoA_COase_Trfase_b_su"/>
</dbReference>
<reference evidence="16" key="1">
    <citation type="submission" date="2023-12" db="EMBL/GenBank/DDBJ databases">
        <title>Novel isolates from deep terrestrial aquifers shed light on the physiology and ecology of the class Limnochordia.</title>
        <authorList>
            <person name="Karnachuk O.V."/>
            <person name="Lukina A.P."/>
            <person name="Avakyan M.R."/>
            <person name="Kadnikov V."/>
            <person name="Begmatov S."/>
            <person name="Beletsky A.V."/>
            <person name="Mardanov A.V."/>
            <person name="Ravin N.V."/>
        </authorList>
    </citation>
    <scope>NUCLEOTIDE SEQUENCE [LARGE SCALE GENOMIC DNA]</scope>
    <source>
        <strain evidence="16">LN</strain>
    </source>
</reference>
<keyword evidence="8 13" id="KW-0862">Zinc</keyword>
<keyword evidence="7 13" id="KW-0276">Fatty acid metabolism</keyword>
<name>A0ABZ1BTI7_9FIRM</name>
<evidence type="ECO:0000256" key="1">
    <source>
        <dbReference type="ARBA" id="ARBA00004496"/>
    </source>
</evidence>
<keyword evidence="13" id="KW-0963">Cytoplasm</keyword>
<feature type="zinc finger region" description="C4-type" evidence="13">
    <location>
        <begin position="36"/>
        <end position="58"/>
    </location>
</feature>
<dbReference type="Proteomes" id="UP001333102">
    <property type="component" value="Chromosome"/>
</dbReference>
<keyword evidence="6 13" id="KW-0863">Zinc-finger</keyword>
<keyword evidence="9 13" id="KW-0067">ATP-binding</keyword>
<evidence type="ECO:0000256" key="7">
    <source>
        <dbReference type="ARBA" id="ARBA00022832"/>
    </source>
</evidence>
<comment type="subcellular location">
    <subcellularLocation>
        <location evidence="1 13">Cytoplasm</location>
    </subcellularLocation>
</comment>
<evidence type="ECO:0000256" key="13">
    <source>
        <dbReference type="HAMAP-Rule" id="MF_01395"/>
    </source>
</evidence>
<keyword evidence="2 13" id="KW-0444">Lipid biosynthesis</keyword>
<evidence type="ECO:0000259" key="14">
    <source>
        <dbReference type="PROSITE" id="PS50980"/>
    </source>
</evidence>
<evidence type="ECO:0000256" key="11">
    <source>
        <dbReference type="ARBA" id="ARBA00023160"/>
    </source>
</evidence>
<dbReference type="InterPro" id="IPR029045">
    <property type="entry name" value="ClpP/crotonase-like_dom_sf"/>
</dbReference>
<dbReference type="NCBIfam" id="TIGR00515">
    <property type="entry name" value="accD"/>
    <property type="match status" value="1"/>
</dbReference>
<evidence type="ECO:0000313" key="16">
    <source>
        <dbReference type="Proteomes" id="UP001333102"/>
    </source>
</evidence>
<comment type="catalytic activity">
    <reaction evidence="13">
        <text>N(6)-carboxybiotinyl-L-lysyl-[protein] + acetyl-CoA = N(6)-biotinyl-L-lysyl-[protein] + malonyl-CoA</text>
        <dbReference type="Rhea" id="RHEA:54728"/>
        <dbReference type="Rhea" id="RHEA-COMP:10505"/>
        <dbReference type="Rhea" id="RHEA-COMP:10506"/>
        <dbReference type="ChEBI" id="CHEBI:57288"/>
        <dbReference type="ChEBI" id="CHEBI:57384"/>
        <dbReference type="ChEBI" id="CHEBI:83144"/>
        <dbReference type="ChEBI" id="CHEBI:83145"/>
        <dbReference type="EC" id="2.1.3.15"/>
    </reaction>
</comment>
<sequence>MLKDLFRGKPRYVTVKAPASTPVPRREAPDGLWTKCTGCGAILYTKELQRNDRVCPRCGYHFRIGAWERLALVLDSLERFQPFDRDLRSVNPLGFPGYEEKVARSQQSTGLDEAAITGSATIGEWPVVVGAIDFGFMGGSMGSVVGERIARAFERATELGLPVVLFSAGGGGARMHEGILSLMQMAKTSQAVARHSQAGLLYVSVLTDPTMGGIYASFASLADVIMAEPGALIGFAGPRVVEETIRQKLPPGFQSAEFALRHGMIDMVVDRRQIRPTLIQLLALHAPREGRRHGR</sequence>
<evidence type="ECO:0000256" key="10">
    <source>
        <dbReference type="ARBA" id="ARBA00023098"/>
    </source>
</evidence>
<dbReference type="RefSeq" id="WP_324669845.1">
    <property type="nucleotide sequence ID" value="NZ_CP141614.1"/>
</dbReference>
<dbReference type="InterPro" id="IPR041010">
    <property type="entry name" value="Znf-ACC"/>
</dbReference>
<proteinExistence type="inferred from homology"/>
<keyword evidence="4 13" id="KW-0479">Metal-binding</keyword>